<dbReference type="Proteomes" id="UP001326567">
    <property type="component" value="Chromosome"/>
</dbReference>
<accession>A0ABZ0UZ46</accession>
<evidence type="ECO:0000313" key="2">
    <source>
        <dbReference type="EMBL" id="WPZ20470.1"/>
    </source>
</evidence>
<evidence type="ECO:0000259" key="1">
    <source>
        <dbReference type="SMART" id="SM00470"/>
    </source>
</evidence>
<proteinExistence type="predicted"/>
<feature type="domain" description="ParB-like N-terminal" evidence="1">
    <location>
        <begin position="14"/>
        <end position="108"/>
    </location>
</feature>
<name>A0ABZ0UZ46_9RHOB</name>
<dbReference type="Gene3D" id="3.90.1530.10">
    <property type="entry name" value="Conserved hypothetical protein from pyrococcus furiosus pfu- 392566-001, ParB domain"/>
    <property type="match status" value="1"/>
</dbReference>
<evidence type="ECO:0000313" key="3">
    <source>
        <dbReference type="Proteomes" id="UP001326567"/>
    </source>
</evidence>
<dbReference type="InterPro" id="IPR003115">
    <property type="entry name" value="ParB_N"/>
</dbReference>
<organism evidence="2 3">
    <name type="scientific">Sulfitobacter faviae</name>
    <dbReference type="NCBI Taxonomy" id="1775881"/>
    <lineage>
        <taxon>Bacteria</taxon>
        <taxon>Pseudomonadati</taxon>
        <taxon>Pseudomonadota</taxon>
        <taxon>Alphaproteobacteria</taxon>
        <taxon>Rhodobacterales</taxon>
        <taxon>Roseobacteraceae</taxon>
        <taxon>Sulfitobacter</taxon>
    </lineage>
</organism>
<dbReference type="Pfam" id="PF02195">
    <property type="entry name" value="ParB_N"/>
    <property type="match status" value="1"/>
</dbReference>
<reference evidence="2 3" key="1">
    <citation type="submission" date="2023-11" db="EMBL/GenBank/DDBJ databases">
        <title>From the Deep-Sea to the Surface: Bacterial Genomes Isolated from the Moytirra Hydrothermal Vent Plume.</title>
        <authorList>
            <person name="Major S.R."/>
        </authorList>
    </citation>
    <scope>NUCLEOTIDE SEQUENCE [LARGE SCALE GENOMIC DNA]</scope>
    <source>
        <strain evidence="2 3">OXR-9</strain>
    </source>
</reference>
<dbReference type="InterPro" id="IPR036086">
    <property type="entry name" value="ParB/Sulfiredoxin_sf"/>
</dbReference>
<dbReference type="SUPFAM" id="SSF110849">
    <property type="entry name" value="ParB/Sulfiredoxin"/>
    <property type="match status" value="1"/>
</dbReference>
<dbReference type="RefSeq" id="WP_322327747.1">
    <property type="nucleotide sequence ID" value="NZ_CP139725.1"/>
</dbReference>
<dbReference type="EMBL" id="CP139725">
    <property type="protein sequence ID" value="WPZ20470.1"/>
    <property type="molecule type" value="Genomic_DNA"/>
</dbReference>
<keyword evidence="3" id="KW-1185">Reference proteome</keyword>
<gene>
    <name evidence="2" type="ORF">T7987_09740</name>
</gene>
<protein>
    <submittedName>
        <fullName evidence="2">ParB N-terminal domain-containing protein</fullName>
    </submittedName>
</protein>
<sequence>MTQQEQLLTRLRKANVKPADLCTRPEDFQYREMEFENYHVTEIADALRRKGSVDRIDVWRDPKTNELVVLDGHHRFEAHRRVGSVKVPVVIFEGTEEAARLHALDENAKARLPMTATEKSNAAWKLVCLTRDDGEYTYSKATIVKRTAVSDGQVGNMRRARSRLLKADLPIPDSWWGALASLKGEEGRELTDDDIEALIEERARRLDDRVGKDIGRMAEVQIEAVCRMLEKRLGQKTKMLVEWWREDFEAEEDEFEGWPF</sequence>
<dbReference type="SMART" id="SM00470">
    <property type="entry name" value="ParB"/>
    <property type="match status" value="1"/>
</dbReference>